<evidence type="ECO:0000256" key="2">
    <source>
        <dbReference type="ARBA" id="ARBA00007749"/>
    </source>
</evidence>
<dbReference type="SUPFAM" id="SSF56281">
    <property type="entry name" value="Metallo-hydrolase/oxidoreductase"/>
    <property type="match status" value="1"/>
</dbReference>
<dbReference type="InterPro" id="IPR036866">
    <property type="entry name" value="RibonucZ/Hydroxyglut_hydro"/>
</dbReference>
<proteinExistence type="inferred from homology"/>
<dbReference type="InterPro" id="IPR001279">
    <property type="entry name" value="Metallo-B-lactamas"/>
</dbReference>
<dbReference type="RefSeq" id="WP_129888965.1">
    <property type="nucleotide sequence ID" value="NZ_CP035758.1"/>
</dbReference>
<dbReference type="OrthoDB" id="333278at2"/>
<name>A0A4P6JRT1_KTERU</name>
<accession>A0A4P6JRT1</accession>
<dbReference type="PANTHER" id="PTHR42978">
    <property type="entry name" value="QUORUM-QUENCHING LACTONASE YTNP-RELATED-RELATED"/>
    <property type="match status" value="1"/>
</dbReference>
<dbReference type="GO" id="GO:0046872">
    <property type="term" value="F:metal ion binding"/>
    <property type="evidence" value="ECO:0007669"/>
    <property type="project" value="UniProtKB-KW"/>
</dbReference>
<dbReference type="GO" id="GO:0016787">
    <property type="term" value="F:hydrolase activity"/>
    <property type="evidence" value="ECO:0007669"/>
    <property type="project" value="UniProtKB-KW"/>
</dbReference>
<keyword evidence="8" id="KW-1185">Reference proteome</keyword>
<dbReference type="Gene3D" id="3.60.15.10">
    <property type="entry name" value="Ribonuclease Z/Hydroxyacylglutathione hydrolase-like"/>
    <property type="match status" value="1"/>
</dbReference>
<comment type="similarity">
    <text evidence="2">Belongs to the metallo-beta-lactamase superfamily.</text>
</comment>
<sequence length="281" mass="31828">MSQVTLECHILDTGYCLAWEHHMIQGGQRRKVACHSLVALLKHQEHGWMLWDTGYAPRMLEATQTLPFSLYRRATPLYIQPRLSVAAQLARWQLKPSDIRRIIISHFHADHLAGLRDFPQAELIASGNAYADVATRRGINALRRAFIPALLPTDFAERATLLPEFNGPNLASLGPTYDLFCDGSLRLVSLPGHARGQLGLLAQTQRGQLLFAADSCWLRRSIYECRPPSRLTNFFVDDPRAIRNTIQHLHDFAQAQTDVVIIPSHCPEAFRQEVELSYEDN</sequence>
<gene>
    <name evidence="7" type="ORF">EPA93_18690</name>
</gene>
<evidence type="ECO:0000259" key="6">
    <source>
        <dbReference type="SMART" id="SM00849"/>
    </source>
</evidence>
<dbReference type="Proteomes" id="UP000290365">
    <property type="component" value="Chromosome"/>
</dbReference>
<dbReference type="EMBL" id="CP035758">
    <property type="protein sequence ID" value="QBD77912.1"/>
    <property type="molecule type" value="Genomic_DNA"/>
</dbReference>
<feature type="domain" description="Metallo-beta-lactamase" evidence="6">
    <location>
        <begin position="35"/>
        <end position="265"/>
    </location>
</feature>
<protein>
    <submittedName>
        <fullName evidence="7">MBL fold metallo-hydrolase</fullName>
    </submittedName>
</protein>
<dbReference type="InterPro" id="IPR051013">
    <property type="entry name" value="MBL_superfamily_lactonases"/>
</dbReference>
<keyword evidence="4 7" id="KW-0378">Hydrolase</keyword>
<dbReference type="PANTHER" id="PTHR42978:SF2">
    <property type="entry name" value="102 KBASES UNSTABLE REGION: FROM 1 TO 119443"/>
    <property type="match status" value="1"/>
</dbReference>
<keyword evidence="5" id="KW-0862">Zinc</keyword>
<evidence type="ECO:0000256" key="1">
    <source>
        <dbReference type="ARBA" id="ARBA00001947"/>
    </source>
</evidence>
<organism evidence="7 8">
    <name type="scientific">Ktedonosporobacter rubrisoli</name>
    <dbReference type="NCBI Taxonomy" id="2509675"/>
    <lineage>
        <taxon>Bacteria</taxon>
        <taxon>Bacillati</taxon>
        <taxon>Chloroflexota</taxon>
        <taxon>Ktedonobacteria</taxon>
        <taxon>Ktedonobacterales</taxon>
        <taxon>Ktedonosporobacteraceae</taxon>
        <taxon>Ktedonosporobacter</taxon>
    </lineage>
</organism>
<dbReference type="CDD" id="cd07730">
    <property type="entry name" value="metallo-hydrolase-like_MBL-fold"/>
    <property type="match status" value="1"/>
</dbReference>
<dbReference type="KEGG" id="kbs:EPA93_18690"/>
<reference evidence="7 8" key="1">
    <citation type="submission" date="2019-01" db="EMBL/GenBank/DDBJ databases">
        <title>Ktedonosporobacter rubrisoli SCAWS-G2.</title>
        <authorList>
            <person name="Huang Y."/>
            <person name="Yan B."/>
        </authorList>
    </citation>
    <scope>NUCLEOTIDE SEQUENCE [LARGE SCALE GENOMIC DNA]</scope>
    <source>
        <strain evidence="7 8">SCAWS-G2</strain>
    </source>
</reference>
<comment type="cofactor">
    <cofactor evidence="1">
        <name>Zn(2+)</name>
        <dbReference type="ChEBI" id="CHEBI:29105"/>
    </cofactor>
</comment>
<dbReference type="Pfam" id="PF00753">
    <property type="entry name" value="Lactamase_B"/>
    <property type="match status" value="1"/>
</dbReference>
<evidence type="ECO:0000256" key="5">
    <source>
        <dbReference type="ARBA" id="ARBA00022833"/>
    </source>
</evidence>
<keyword evidence="3" id="KW-0479">Metal-binding</keyword>
<evidence type="ECO:0000313" key="8">
    <source>
        <dbReference type="Proteomes" id="UP000290365"/>
    </source>
</evidence>
<evidence type="ECO:0000256" key="4">
    <source>
        <dbReference type="ARBA" id="ARBA00022801"/>
    </source>
</evidence>
<dbReference type="SMART" id="SM00849">
    <property type="entry name" value="Lactamase_B"/>
    <property type="match status" value="1"/>
</dbReference>
<evidence type="ECO:0000313" key="7">
    <source>
        <dbReference type="EMBL" id="QBD77912.1"/>
    </source>
</evidence>
<dbReference type="AlphaFoldDB" id="A0A4P6JRT1"/>
<evidence type="ECO:0000256" key="3">
    <source>
        <dbReference type="ARBA" id="ARBA00022723"/>
    </source>
</evidence>